<dbReference type="EMBL" id="VSIX01000040">
    <property type="protein sequence ID" value="TYB31334.1"/>
    <property type="molecule type" value="Genomic_DNA"/>
</dbReference>
<comment type="caution">
    <text evidence="6">The sequence shown here is derived from an EMBL/GenBank/DDBJ whole genome shotgun (WGS) entry which is preliminary data.</text>
</comment>
<dbReference type="Proteomes" id="UP000324143">
    <property type="component" value="Unassembled WGS sequence"/>
</dbReference>
<gene>
    <name evidence="5" type="primary">rpmC</name>
    <name evidence="6" type="ORF">FXF47_04835</name>
</gene>
<accession>A0A5D0MC83</accession>
<sequence>MKLTAKELREFTDKELEQKLYELKEELFNLNFRKVTSHLEDTSVIKKTKKNIARVLTVMRERELEEVNSEKE</sequence>
<keyword evidence="2 5" id="KW-0689">Ribosomal protein</keyword>
<dbReference type="InterPro" id="IPR050063">
    <property type="entry name" value="Ribosomal_protein_uL29"/>
</dbReference>
<dbReference type="InterPro" id="IPR036049">
    <property type="entry name" value="Ribosomal_uL29_sf"/>
</dbReference>
<dbReference type="AlphaFoldDB" id="A0A5D0MC83"/>
<dbReference type="Gene3D" id="1.10.287.310">
    <property type="match status" value="1"/>
</dbReference>
<evidence type="ECO:0000313" key="6">
    <source>
        <dbReference type="EMBL" id="TYB31334.1"/>
    </source>
</evidence>
<protein>
    <recommendedName>
        <fullName evidence="4 5">Large ribosomal subunit protein uL29</fullName>
    </recommendedName>
</protein>
<dbReference type="GO" id="GO:0022625">
    <property type="term" value="C:cytosolic large ribosomal subunit"/>
    <property type="evidence" value="ECO:0007669"/>
    <property type="project" value="TreeGrafter"/>
</dbReference>
<evidence type="ECO:0000256" key="1">
    <source>
        <dbReference type="ARBA" id="ARBA00009254"/>
    </source>
</evidence>
<dbReference type="FunFam" id="1.10.287.310:FF:000001">
    <property type="entry name" value="50S ribosomal protein L29"/>
    <property type="match status" value="1"/>
</dbReference>
<evidence type="ECO:0000256" key="5">
    <source>
        <dbReference type="HAMAP-Rule" id="MF_00374"/>
    </source>
</evidence>
<dbReference type="HAMAP" id="MF_00374">
    <property type="entry name" value="Ribosomal_uL29"/>
    <property type="match status" value="1"/>
</dbReference>
<organism evidence="6 7">
    <name type="scientific">Candidatus Mcinerneyibacterium aminivorans</name>
    <dbReference type="NCBI Taxonomy" id="2703815"/>
    <lineage>
        <taxon>Bacteria</taxon>
        <taxon>Candidatus Macinerneyibacteriota</taxon>
        <taxon>Candidatus Mcinerneyibacteria</taxon>
        <taxon>Candidatus Mcinerneyibacteriales</taxon>
        <taxon>Candidatus Mcinerneyibacteriaceae</taxon>
        <taxon>Candidatus Mcinerneyibacterium</taxon>
    </lineage>
</organism>
<dbReference type="InterPro" id="IPR001854">
    <property type="entry name" value="Ribosomal_uL29"/>
</dbReference>
<reference evidence="6" key="1">
    <citation type="submission" date="2019-08" db="EMBL/GenBank/DDBJ databases">
        <title>Genomic characterization of a novel candidate phylum (ARYD3) from a high temperature, high salinity tertiary oil reservoir in north central Oklahoma, USA.</title>
        <authorList>
            <person name="Youssef N.H."/>
            <person name="Yadav A."/>
            <person name="Elshahed M.S."/>
        </authorList>
    </citation>
    <scope>NUCLEOTIDE SEQUENCE [LARGE SCALE GENOMIC DNA]</scope>
    <source>
        <strain evidence="6">ARYD3</strain>
    </source>
</reference>
<dbReference type="PANTHER" id="PTHR10916">
    <property type="entry name" value="60S RIBOSOMAL PROTEIN L35/50S RIBOSOMAL PROTEIN L29"/>
    <property type="match status" value="1"/>
</dbReference>
<name>A0A5D0MC83_9BACT</name>
<dbReference type="SUPFAM" id="SSF46561">
    <property type="entry name" value="Ribosomal protein L29 (L29p)"/>
    <property type="match status" value="1"/>
</dbReference>
<evidence type="ECO:0000313" key="7">
    <source>
        <dbReference type="Proteomes" id="UP000324143"/>
    </source>
</evidence>
<evidence type="ECO:0000256" key="4">
    <source>
        <dbReference type="ARBA" id="ARBA00035204"/>
    </source>
</evidence>
<evidence type="ECO:0000256" key="3">
    <source>
        <dbReference type="ARBA" id="ARBA00023274"/>
    </source>
</evidence>
<dbReference type="NCBIfam" id="TIGR00012">
    <property type="entry name" value="L29"/>
    <property type="match status" value="1"/>
</dbReference>
<dbReference type="CDD" id="cd00427">
    <property type="entry name" value="Ribosomal_L29_HIP"/>
    <property type="match status" value="1"/>
</dbReference>
<keyword evidence="3 5" id="KW-0687">Ribonucleoprotein</keyword>
<dbReference type="PANTHER" id="PTHR10916:SF0">
    <property type="entry name" value="LARGE RIBOSOMAL SUBUNIT PROTEIN UL29C"/>
    <property type="match status" value="1"/>
</dbReference>
<dbReference type="GO" id="GO:0003735">
    <property type="term" value="F:structural constituent of ribosome"/>
    <property type="evidence" value="ECO:0007669"/>
    <property type="project" value="InterPro"/>
</dbReference>
<dbReference type="GO" id="GO:0006412">
    <property type="term" value="P:translation"/>
    <property type="evidence" value="ECO:0007669"/>
    <property type="project" value="UniProtKB-UniRule"/>
</dbReference>
<dbReference type="Pfam" id="PF00831">
    <property type="entry name" value="Ribosomal_L29"/>
    <property type="match status" value="1"/>
</dbReference>
<comment type="similarity">
    <text evidence="1 5">Belongs to the universal ribosomal protein uL29 family.</text>
</comment>
<keyword evidence="7" id="KW-1185">Reference proteome</keyword>
<evidence type="ECO:0000256" key="2">
    <source>
        <dbReference type="ARBA" id="ARBA00022980"/>
    </source>
</evidence>
<proteinExistence type="inferred from homology"/>